<dbReference type="InterPro" id="IPR003128">
    <property type="entry name" value="Villin_headpiece"/>
</dbReference>
<dbReference type="Proteomes" id="UP000314982">
    <property type="component" value="Unassembled WGS sequence"/>
</dbReference>
<evidence type="ECO:0000256" key="2">
    <source>
        <dbReference type="ARBA" id="ARBA00004245"/>
    </source>
</evidence>
<dbReference type="InterPro" id="IPR029006">
    <property type="entry name" value="ADF-H/Gelsolin-like_dom_sf"/>
</dbReference>
<dbReference type="InterPro" id="IPR036886">
    <property type="entry name" value="Villin_headpiece_dom_sf"/>
</dbReference>
<dbReference type="Pfam" id="PF00626">
    <property type="entry name" value="Gelsolin"/>
    <property type="match status" value="1"/>
</dbReference>
<comment type="subcellular location">
    <subcellularLocation>
        <location evidence="2">Cytoplasm</location>
        <location evidence="2">Cytoskeleton</location>
    </subcellularLocation>
    <subcellularLocation>
        <location evidence="1">Membrane</location>
        <topology evidence="1">Peripheral membrane protein</topology>
    </subcellularLocation>
</comment>
<feature type="compositionally biased region" description="Basic and acidic residues" evidence="9">
    <location>
        <begin position="141"/>
        <end position="154"/>
    </location>
</feature>
<accession>A0A4W5R4N7</accession>
<dbReference type="SMART" id="SM00153">
    <property type="entry name" value="VHP"/>
    <property type="match status" value="1"/>
</dbReference>
<feature type="region of interest" description="Disordered" evidence="9">
    <location>
        <begin position="36"/>
        <end position="86"/>
    </location>
</feature>
<organism evidence="11 12">
    <name type="scientific">Hucho hucho</name>
    <name type="common">huchen</name>
    <dbReference type="NCBI Taxonomy" id="62062"/>
    <lineage>
        <taxon>Eukaryota</taxon>
        <taxon>Metazoa</taxon>
        <taxon>Chordata</taxon>
        <taxon>Craniata</taxon>
        <taxon>Vertebrata</taxon>
        <taxon>Euteleostomi</taxon>
        <taxon>Actinopterygii</taxon>
        <taxon>Neopterygii</taxon>
        <taxon>Teleostei</taxon>
        <taxon>Protacanthopterygii</taxon>
        <taxon>Salmoniformes</taxon>
        <taxon>Salmonidae</taxon>
        <taxon>Salmoninae</taxon>
        <taxon>Hucho</taxon>
    </lineage>
</organism>
<dbReference type="GO" id="GO:0005737">
    <property type="term" value="C:cytoplasm"/>
    <property type="evidence" value="ECO:0007669"/>
    <property type="project" value="TreeGrafter"/>
</dbReference>
<dbReference type="GO" id="GO:0051014">
    <property type="term" value="P:actin filament severing"/>
    <property type="evidence" value="ECO:0007669"/>
    <property type="project" value="TreeGrafter"/>
</dbReference>
<sequence>MKRRENERIARRLEGIESEVPLALIPSCASLVANRMLEDDPPRYTRASDPCETRGRPGDHPGPAGHPHAEPVLSPSGGPVDPASLSSKAERIARYKAERRRQLSERYGILLDQEIDMDYSPRYSCSRRESDASDRGAPAVTERRRDRDRERQEVEEGGGGGRESSRRTPYSSGVAMSSSSPHWSCSLAVLSQSDWSLQTDSEDDAAGTQSVISWPSRYCGRNILADRERGTARRPRRYITPGDIRKSSERFRTQPITSAERLESDSIVDVLWTDNCSPFPFAADEEKLDERAKMSVAAKRSLFRELEKSTDSVPKPRSRNPAVERRLRRVQDRAHTQPITNEEVDIAHTYVCHSLINTKCCLVARIPSPTVVSTTMTSYRCVLCYLSPHSLAEKMALFNQLSQQPSKPAAEGAGASRGDTRQRRANSRFQTQPITQGEVDQRRGRAVVVVVLEAAAVREGSTPPKETADSSAISPQPQSPSPSRGTPTVARVSCWWSPGSTETERETEINTAVAAASPWRGKSSGATWERHTAQRDSQSCSTQQTERAHGAAGAGNSSQVGNTDHCIPPKRHPIPFLNSSCTNVFMFPVSVRLALLKKSAFNPMGNPALSSRMGEEMENQAQMSIEERKQMISTREESWVSKGKGVANDSTQYTVAARMVKKGLAASSSAISPILSPVSTKLKSNVPVIKPQEEIEARPEINLESDKKLDKLETFLGRLNSKVAGLQETTLTVTEKAVKEVMRMDDEIFSKFYRHVADFPRMPSRIEIDEDFDAIFGTQAPKLTSAIAQHKRAVRPSRNVQASKNPLKMLAAREDIRHEYTEQRLNIGLIESKRIKDEKMNKTSEYSDAALAGLASKENFSNVNLRSVNISEQMSNNSAVPYKNVMLMQVKGRRHVQTRLVEPRASTLNSGDCFLLVTPQHCFVWMGEFANVIEKAKASELALFIQTKKDLGCRANQIQTIEEGVNPQSPAATEFWKILRGEQTYQSAGPPEEDELFESAIVETNCIFRLLDDKLVPDDDQWGKVPHSTLLESKEVLVFDFGSEVYVWHGKEVTLAQRKVAFQLAKHLWNGTFDYTCCDINPLDPGGCNTLIPRKGQGRPDWAIFGRLTEHNETTLFKEKFLDWADTKKPRPKNTNEQVSEQKETPGRECRPYDAALMLPVLQTAVSTVLDGMNVGRGHGSIEGEDRMRTLEISTVSVDVWHILEFDYSRLPKQSIGQLHEGDAYVVKWKYMVSAAVGRRQNPELRSAGPGKEKCCYFFWQGRNSTVSEKGTSALMTVELDEERGAQVQVQQGKELPCFLQCFNGGMIIHCGKREEEEENTQTEWRLYCVRGDVPVEGHLLEVVCHCSSLRSRSSMILLNVNKALIYLWHGCKAQQRTRLVGLTAAQRIKEQCPLEAGLHSSSKVTITECDEGSEPTGLWDAVGRKDRKAYDCMLQDPGKFNFTPRLFQLSSSSGEFVATEFYHPSRVPDLVSSLPFLQEDLYQASQPALFLVDNFHEVYLWQGWWPQDSESPGSARIRWDMDRKCAMETVLQYCKEKNEKKPQKSYLIHAGLEPLTFTNMFPSWEHREDIAEITEREAEVCNQIILVEDVLARLCQNTYPLAELLARPLPEGVDPLRLEIYLSDQDFEKALDMKREEYEGLPGWKQVNLKKAKGLF</sequence>
<evidence type="ECO:0000256" key="6">
    <source>
        <dbReference type="ARBA" id="ARBA00023136"/>
    </source>
</evidence>
<dbReference type="CDD" id="cd11288">
    <property type="entry name" value="gelsolin_S5_like"/>
    <property type="match status" value="1"/>
</dbReference>
<evidence type="ECO:0000256" key="8">
    <source>
        <dbReference type="ARBA" id="ARBA00023212"/>
    </source>
</evidence>
<keyword evidence="6" id="KW-0472">Membrane</keyword>
<dbReference type="GO" id="GO:0016020">
    <property type="term" value="C:membrane"/>
    <property type="evidence" value="ECO:0007669"/>
    <property type="project" value="UniProtKB-SubCell"/>
</dbReference>
<feature type="region of interest" description="Disordered" evidence="9">
    <location>
        <begin position="122"/>
        <end position="179"/>
    </location>
</feature>
<name>A0A4W5R4N7_9TELE</name>
<dbReference type="GO" id="GO:0005546">
    <property type="term" value="F:phosphatidylinositol-4,5-bisphosphate binding"/>
    <property type="evidence" value="ECO:0007669"/>
    <property type="project" value="TreeGrafter"/>
</dbReference>
<evidence type="ECO:0000256" key="4">
    <source>
        <dbReference type="ARBA" id="ARBA00022490"/>
    </source>
</evidence>
<evidence type="ECO:0000259" key="10">
    <source>
        <dbReference type="PROSITE" id="PS51089"/>
    </source>
</evidence>
<feature type="region of interest" description="Disordered" evidence="9">
    <location>
        <begin position="1127"/>
        <end position="1147"/>
    </location>
</feature>
<keyword evidence="4" id="KW-0963">Cytoplasm</keyword>
<dbReference type="CDD" id="cd11280">
    <property type="entry name" value="gelsolin_like"/>
    <property type="match status" value="1"/>
</dbReference>
<keyword evidence="12" id="KW-1185">Reference proteome</keyword>
<evidence type="ECO:0000313" key="12">
    <source>
        <dbReference type="Proteomes" id="UP000314982"/>
    </source>
</evidence>
<dbReference type="InterPro" id="IPR007123">
    <property type="entry name" value="Gelsolin-like_dom"/>
</dbReference>
<dbReference type="GO" id="GO:0051015">
    <property type="term" value="F:actin filament binding"/>
    <property type="evidence" value="ECO:0007669"/>
    <property type="project" value="InterPro"/>
</dbReference>
<dbReference type="GO" id="GO:0015629">
    <property type="term" value="C:actin cytoskeleton"/>
    <property type="evidence" value="ECO:0007669"/>
    <property type="project" value="TreeGrafter"/>
</dbReference>
<feature type="domain" description="HP" evidence="10">
    <location>
        <begin position="1594"/>
        <end position="1657"/>
    </location>
</feature>
<dbReference type="SUPFAM" id="SSF55753">
    <property type="entry name" value="Actin depolymerizing proteins"/>
    <property type="match status" value="5"/>
</dbReference>
<reference evidence="11" key="2">
    <citation type="submission" date="2025-08" db="UniProtKB">
        <authorList>
            <consortium name="Ensembl"/>
        </authorList>
    </citation>
    <scope>IDENTIFICATION</scope>
</reference>
<dbReference type="CDD" id="cd11289">
    <property type="entry name" value="gelsolin_S2_like"/>
    <property type="match status" value="1"/>
</dbReference>
<evidence type="ECO:0000256" key="1">
    <source>
        <dbReference type="ARBA" id="ARBA00004170"/>
    </source>
</evidence>
<reference evidence="12" key="1">
    <citation type="submission" date="2018-06" db="EMBL/GenBank/DDBJ databases">
        <title>Genome assembly of Danube salmon.</title>
        <authorList>
            <person name="Macqueen D.J."/>
            <person name="Gundappa M.K."/>
        </authorList>
    </citation>
    <scope>NUCLEOTIDE SEQUENCE [LARGE SCALE GENOMIC DNA]</scope>
</reference>
<dbReference type="GeneTree" id="ENSGT00940000154653"/>
<dbReference type="Gene3D" id="1.10.950.10">
    <property type="entry name" value="Villin headpiece domain"/>
    <property type="match status" value="1"/>
</dbReference>
<dbReference type="Gene3D" id="3.40.20.10">
    <property type="entry name" value="Severin"/>
    <property type="match status" value="5"/>
</dbReference>
<feature type="region of interest" description="Disordered" evidence="9">
    <location>
        <begin position="516"/>
        <end position="565"/>
    </location>
</feature>
<feature type="region of interest" description="Disordered" evidence="9">
    <location>
        <begin position="402"/>
        <end position="442"/>
    </location>
</feature>
<keyword evidence="8" id="KW-0206">Cytoskeleton</keyword>
<reference evidence="11" key="3">
    <citation type="submission" date="2025-09" db="UniProtKB">
        <authorList>
            <consortium name="Ensembl"/>
        </authorList>
    </citation>
    <scope>IDENTIFICATION</scope>
</reference>
<evidence type="ECO:0000256" key="5">
    <source>
        <dbReference type="ARBA" id="ARBA00022737"/>
    </source>
</evidence>
<evidence type="ECO:0000256" key="7">
    <source>
        <dbReference type="ARBA" id="ARBA00023203"/>
    </source>
</evidence>
<evidence type="ECO:0000256" key="3">
    <source>
        <dbReference type="ARBA" id="ARBA00008418"/>
    </source>
</evidence>
<dbReference type="CDD" id="cd11293">
    <property type="entry name" value="gelsolin_S4_like"/>
    <property type="match status" value="1"/>
</dbReference>
<dbReference type="PANTHER" id="PTHR11977">
    <property type="entry name" value="VILLIN"/>
    <property type="match status" value="1"/>
</dbReference>
<dbReference type="GO" id="GO:0051016">
    <property type="term" value="P:barbed-end actin filament capping"/>
    <property type="evidence" value="ECO:0007669"/>
    <property type="project" value="TreeGrafter"/>
</dbReference>
<feature type="region of interest" description="Disordered" evidence="9">
    <location>
        <begin position="459"/>
        <end position="490"/>
    </location>
</feature>
<dbReference type="Ensembl" id="ENSHHUT00000086186.1">
    <property type="protein sequence ID" value="ENSHHUP00000083557.1"/>
    <property type="gene ID" value="ENSHHUG00000048242.1"/>
</dbReference>
<dbReference type="InterPro" id="IPR007122">
    <property type="entry name" value="Villin/Gelsolin"/>
</dbReference>
<feature type="compositionally biased region" description="Polar residues" evidence="9">
    <location>
        <begin position="535"/>
        <end position="545"/>
    </location>
</feature>
<keyword evidence="7" id="KW-0009">Actin-binding</keyword>
<dbReference type="SUPFAM" id="SSF47050">
    <property type="entry name" value="VHP, Villin headpiece domain"/>
    <property type="match status" value="1"/>
</dbReference>
<dbReference type="PROSITE" id="PS51089">
    <property type="entry name" value="HP"/>
    <property type="match status" value="1"/>
</dbReference>
<keyword evidence="5" id="KW-0677">Repeat</keyword>
<dbReference type="Pfam" id="PF02209">
    <property type="entry name" value="VHP"/>
    <property type="match status" value="1"/>
</dbReference>
<evidence type="ECO:0000256" key="9">
    <source>
        <dbReference type="SAM" id="MobiDB-lite"/>
    </source>
</evidence>
<dbReference type="GO" id="GO:0008154">
    <property type="term" value="P:actin polymerization or depolymerization"/>
    <property type="evidence" value="ECO:0007669"/>
    <property type="project" value="TreeGrafter"/>
</dbReference>
<feature type="compositionally biased region" description="Basic and acidic residues" evidence="9">
    <location>
        <begin position="49"/>
        <end position="59"/>
    </location>
</feature>
<dbReference type="PANTHER" id="PTHR11977:SF136">
    <property type="entry name" value="LOW QUALITY PROTEIN: SUPERVILLIN"/>
    <property type="match status" value="1"/>
</dbReference>
<dbReference type="FunFam" id="1.10.950.10:FF:000003">
    <property type="entry name" value="supervillin isoform X2"/>
    <property type="match status" value="1"/>
</dbReference>
<proteinExistence type="inferred from homology"/>
<comment type="similarity">
    <text evidence="3">Belongs to the villin/gelsolin family.</text>
</comment>
<dbReference type="SMART" id="SM00262">
    <property type="entry name" value="GEL"/>
    <property type="match status" value="4"/>
</dbReference>
<feature type="compositionally biased region" description="Polar residues" evidence="9">
    <location>
        <begin position="168"/>
        <end position="179"/>
    </location>
</feature>
<protein>
    <submittedName>
        <fullName evidence="11">Supervillin</fullName>
    </submittedName>
</protein>
<evidence type="ECO:0000313" key="11">
    <source>
        <dbReference type="Ensembl" id="ENSHHUP00000083557.1"/>
    </source>
</evidence>